<comment type="caution">
    <text evidence="2">The sequence shown here is derived from an EMBL/GenBank/DDBJ whole genome shotgun (WGS) entry which is preliminary data.</text>
</comment>
<dbReference type="PANTHER" id="PTHR43377:SF1">
    <property type="entry name" value="BILIVERDIN REDUCTASE A"/>
    <property type="match status" value="1"/>
</dbReference>
<dbReference type="InterPro" id="IPR000683">
    <property type="entry name" value="Gfo/Idh/MocA-like_OxRdtase_N"/>
</dbReference>
<gene>
    <name evidence="2" type="ORF">GCM10023169_29830</name>
</gene>
<dbReference type="InterPro" id="IPR036291">
    <property type="entry name" value="NAD(P)-bd_dom_sf"/>
</dbReference>
<evidence type="ECO:0000313" key="2">
    <source>
        <dbReference type="EMBL" id="GAA4428579.1"/>
    </source>
</evidence>
<evidence type="ECO:0000313" key="3">
    <source>
        <dbReference type="Proteomes" id="UP001500622"/>
    </source>
</evidence>
<dbReference type="EMBL" id="BAABGN010000012">
    <property type="protein sequence ID" value="GAA4428579.1"/>
    <property type="molecule type" value="Genomic_DNA"/>
</dbReference>
<name>A0ABP8LGI8_9MICO</name>
<dbReference type="InterPro" id="IPR051450">
    <property type="entry name" value="Gfo/Idh/MocA_Oxidoreductases"/>
</dbReference>
<feature type="domain" description="Gfo/Idh/MocA-like oxidoreductase N-terminal" evidence="1">
    <location>
        <begin position="7"/>
        <end position="126"/>
    </location>
</feature>
<dbReference type="Pfam" id="PF01408">
    <property type="entry name" value="GFO_IDH_MocA"/>
    <property type="match status" value="1"/>
</dbReference>
<dbReference type="Proteomes" id="UP001500622">
    <property type="component" value="Unassembled WGS sequence"/>
</dbReference>
<proteinExistence type="predicted"/>
<protein>
    <recommendedName>
        <fullName evidence="1">Gfo/Idh/MocA-like oxidoreductase N-terminal domain-containing protein</fullName>
    </recommendedName>
</protein>
<organism evidence="2 3">
    <name type="scientific">Georgenia halophila</name>
    <dbReference type="NCBI Taxonomy" id="620889"/>
    <lineage>
        <taxon>Bacteria</taxon>
        <taxon>Bacillati</taxon>
        <taxon>Actinomycetota</taxon>
        <taxon>Actinomycetes</taxon>
        <taxon>Micrococcales</taxon>
        <taxon>Bogoriellaceae</taxon>
        <taxon>Georgenia</taxon>
    </lineage>
</organism>
<sequence length="362" mass="37918">MPSRIARVGVVGAGAATQAIHLPTLARFQDTFRVTAVTDVNEALAADVARRVGATAVSSLSDMLTDDVPDVVVICSPNPVHAEQVIASCRARVGAVLCEKPLAMSVGEAENIARVSRETGVPVIVGTMHSFDPVWQTVSRRWAESGASAHTVRIATHIPPNPVTEDLATEVTGRPAGPSVASPAPSRPSLDDRIARLRGGVLGLAIHDLPLARQLLPDAPLRVIAVREPAPGGYLILADVGGHLLEVFGGSSRNWFPDWQLEAIGDDNALLADFGPSYVHAGSAVADLTAPSPETGFTSTRMGPTTDNGYMRLWRSIGDLLDGRGTAPALDTLVADLAFAIELADQATNLLATQPAPTEVRA</sequence>
<evidence type="ECO:0000259" key="1">
    <source>
        <dbReference type="Pfam" id="PF01408"/>
    </source>
</evidence>
<dbReference type="SUPFAM" id="SSF51735">
    <property type="entry name" value="NAD(P)-binding Rossmann-fold domains"/>
    <property type="match status" value="1"/>
</dbReference>
<dbReference type="RefSeq" id="WP_345217066.1">
    <property type="nucleotide sequence ID" value="NZ_BAABGN010000012.1"/>
</dbReference>
<keyword evidence="3" id="KW-1185">Reference proteome</keyword>
<dbReference type="Gene3D" id="3.40.50.720">
    <property type="entry name" value="NAD(P)-binding Rossmann-like Domain"/>
    <property type="match status" value="1"/>
</dbReference>
<reference evidence="3" key="1">
    <citation type="journal article" date="2019" name="Int. J. Syst. Evol. Microbiol.">
        <title>The Global Catalogue of Microorganisms (GCM) 10K type strain sequencing project: providing services to taxonomists for standard genome sequencing and annotation.</title>
        <authorList>
            <consortium name="The Broad Institute Genomics Platform"/>
            <consortium name="The Broad Institute Genome Sequencing Center for Infectious Disease"/>
            <person name="Wu L."/>
            <person name="Ma J."/>
        </authorList>
    </citation>
    <scope>NUCLEOTIDE SEQUENCE [LARGE SCALE GENOMIC DNA]</scope>
    <source>
        <strain evidence="3">JCM 17810</strain>
    </source>
</reference>
<accession>A0ABP8LGI8</accession>
<dbReference type="PANTHER" id="PTHR43377">
    <property type="entry name" value="BILIVERDIN REDUCTASE A"/>
    <property type="match status" value="1"/>
</dbReference>